<accession>A0AAJ1QDV8</accession>
<gene>
    <name evidence="1" type="ORF">HX001_06725</name>
</gene>
<dbReference type="EMBL" id="JACAGJ010000003">
    <property type="protein sequence ID" value="MDM1072189.1"/>
    <property type="molecule type" value="Genomic_DNA"/>
</dbReference>
<dbReference type="AlphaFoldDB" id="A0AAJ1QDV8"/>
<dbReference type="Proteomes" id="UP001170959">
    <property type="component" value="Unassembled WGS sequence"/>
</dbReference>
<reference evidence="1" key="1">
    <citation type="submission" date="2020-06" db="EMBL/GenBank/DDBJ databases">
        <authorList>
            <person name="Dong N."/>
        </authorList>
    </citation>
    <scope>NUCLEOTIDE SEQUENCE</scope>
    <source>
        <strain evidence="1">R655-4</strain>
    </source>
</reference>
<evidence type="ECO:0000313" key="1">
    <source>
        <dbReference type="EMBL" id="MDM1072189.1"/>
    </source>
</evidence>
<organism evidence="1 2">
    <name type="scientific">Empedobacter brevis</name>
    <dbReference type="NCBI Taxonomy" id="247"/>
    <lineage>
        <taxon>Bacteria</taxon>
        <taxon>Pseudomonadati</taxon>
        <taxon>Bacteroidota</taxon>
        <taxon>Flavobacteriia</taxon>
        <taxon>Flavobacteriales</taxon>
        <taxon>Weeksellaceae</taxon>
        <taxon>Empedobacter</taxon>
    </lineage>
</organism>
<evidence type="ECO:0000313" key="2">
    <source>
        <dbReference type="Proteomes" id="UP001170959"/>
    </source>
</evidence>
<name>A0AAJ1QDV8_9FLAO</name>
<comment type="caution">
    <text evidence="1">The sequence shown here is derived from an EMBL/GenBank/DDBJ whole genome shotgun (WGS) entry which is preliminary data.</text>
</comment>
<protein>
    <submittedName>
        <fullName evidence="1">Uncharacterized protein</fullName>
    </submittedName>
</protein>
<dbReference type="RefSeq" id="WP_159154858.1">
    <property type="nucleotide sequence ID" value="NZ_CP013210.1"/>
</dbReference>
<sequence length="156" mass="18692">MDSIYVENEDDITSTINFYEEKIHSNSDNINDFINLSFIYWAVASGEIVVNNELSLIGYHKYNKILDKGLIVYPNSRELHFWKKYFPNRLSGDVFSFNDCNRIINDFKDENEENNLVPFFFLNFFDQIKYENKINLLRKICLKKLTLKNKYILNYL</sequence>
<reference evidence="1" key="2">
    <citation type="journal article" date="2022" name="Sci. Total Environ.">
        <title>Prevalence, transmission, and molecular epidemiology of tet(X)-positive bacteria among humans, animals, and environmental niches in China: An epidemiological, and genomic-based study.</title>
        <authorList>
            <person name="Dong N."/>
            <person name="Zeng Y."/>
            <person name="Cai C."/>
            <person name="Sun C."/>
            <person name="Lu J."/>
            <person name="Liu C."/>
            <person name="Zhou H."/>
            <person name="Sun Q."/>
            <person name="Shu L."/>
            <person name="Wang H."/>
            <person name="Wang Y."/>
            <person name="Wang S."/>
            <person name="Wu C."/>
            <person name="Chan E.W."/>
            <person name="Chen G."/>
            <person name="Shen Z."/>
            <person name="Chen S."/>
            <person name="Zhang R."/>
        </authorList>
    </citation>
    <scope>NUCLEOTIDE SEQUENCE</scope>
    <source>
        <strain evidence="1">R655-4</strain>
    </source>
</reference>
<proteinExistence type="predicted"/>